<protein>
    <submittedName>
        <fullName evidence="1">Uncharacterized protein</fullName>
    </submittedName>
</protein>
<reference evidence="1 2" key="1">
    <citation type="journal article" date="2010" name="Nature">
        <title>The Ectocarpus genome and the independent evolution of multicellularity in brown algae.</title>
        <authorList>
            <person name="Cock J.M."/>
            <person name="Sterck L."/>
            <person name="Rouze P."/>
            <person name="Scornet D."/>
            <person name="Allen A.E."/>
            <person name="Amoutzias G."/>
            <person name="Anthouard V."/>
            <person name="Artiguenave F."/>
            <person name="Aury J.M."/>
            <person name="Badger J.H."/>
            <person name="Beszteri B."/>
            <person name="Billiau K."/>
            <person name="Bonnet E."/>
            <person name="Bothwell J.H."/>
            <person name="Bowler C."/>
            <person name="Boyen C."/>
            <person name="Brownlee C."/>
            <person name="Carrano C.J."/>
            <person name="Charrier B."/>
            <person name="Cho G.Y."/>
            <person name="Coelho S.M."/>
            <person name="Collen J."/>
            <person name="Corre E."/>
            <person name="Da Silva C."/>
            <person name="Delage L."/>
            <person name="Delaroque N."/>
            <person name="Dittami S.M."/>
            <person name="Doulbeau S."/>
            <person name="Elias M."/>
            <person name="Farnham G."/>
            <person name="Gachon C.M."/>
            <person name="Gschloessl B."/>
            <person name="Heesch S."/>
            <person name="Jabbari K."/>
            <person name="Jubin C."/>
            <person name="Kawai H."/>
            <person name="Kimura K."/>
            <person name="Kloareg B."/>
            <person name="Kupper F.C."/>
            <person name="Lang D."/>
            <person name="Le Bail A."/>
            <person name="Leblanc C."/>
            <person name="Lerouge P."/>
            <person name="Lohr M."/>
            <person name="Lopez P.J."/>
            <person name="Martens C."/>
            <person name="Maumus F."/>
            <person name="Michel G."/>
            <person name="Miranda-Saavedra D."/>
            <person name="Morales J."/>
            <person name="Moreau H."/>
            <person name="Motomura T."/>
            <person name="Nagasato C."/>
            <person name="Napoli C.A."/>
            <person name="Nelson D.R."/>
            <person name="Nyvall-Collen P."/>
            <person name="Peters A.F."/>
            <person name="Pommier C."/>
            <person name="Potin P."/>
            <person name="Poulain J."/>
            <person name="Quesneville H."/>
            <person name="Read B."/>
            <person name="Rensing S.A."/>
            <person name="Ritter A."/>
            <person name="Rousvoal S."/>
            <person name="Samanta M."/>
            <person name="Samson G."/>
            <person name="Schroeder D.C."/>
            <person name="Segurens B."/>
            <person name="Strittmatter M."/>
            <person name="Tonon T."/>
            <person name="Tregear J.W."/>
            <person name="Valentin K."/>
            <person name="von Dassow P."/>
            <person name="Yamagishi T."/>
            <person name="Van de Peer Y."/>
            <person name="Wincker P."/>
        </authorList>
    </citation>
    <scope>NUCLEOTIDE SEQUENCE [LARGE SCALE GENOMIC DNA]</scope>
    <source>
        <strain evidence="2">Ec32 / CCAP1310/4</strain>
    </source>
</reference>
<dbReference type="InParanoid" id="D7FPI4"/>
<evidence type="ECO:0000313" key="1">
    <source>
        <dbReference type="EMBL" id="CBJ30441.1"/>
    </source>
</evidence>
<accession>D7FPI4</accession>
<sequence>MDEFNDLFVTAREEMEYAEESKETTYFDEEAAAAKEAVEEAVALFEEVLRSVDEKKRTEIMRSSGLRVEQLKAELDQLLISDDH</sequence>
<proteinExistence type="predicted"/>
<dbReference type="PANTHER" id="PTHR35706">
    <property type="entry name" value="F14O23.11 PROTEIN"/>
    <property type="match status" value="1"/>
</dbReference>
<name>D7FPI4_ECTSI</name>
<dbReference type="PANTHER" id="PTHR35706:SF1">
    <property type="entry name" value="EMBRYOGENESIS-LIKE PROTEIN"/>
    <property type="match status" value="1"/>
</dbReference>
<keyword evidence="2" id="KW-1185">Reference proteome</keyword>
<dbReference type="Proteomes" id="UP000002630">
    <property type="component" value="Unassembled WGS sequence"/>
</dbReference>
<organism evidence="1 2">
    <name type="scientific">Ectocarpus siliculosus</name>
    <name type="common">Brown alga</name>
    <name type="synonym">Conferva siliculosa</name>
    <dbReference type="NCBI Taxonomy" id="2880"/>
    <lineage>
        <taxon>Eukaryota</taxon>
        <taxon>Sar</taxon>
        <taxon>Stramenopiles</taxon>
        <taxon>Ochrophyta</taxon>
        <taxon>PX clade</taxon>
        <taxon>Phaeophyceae</taxon>
        <taxon>Ectocarpales</taxon>
        <taxon>Ectocarpaceae</taxon>
        <taxon>Ectocarpus</taxon>
    </lineage>
</organism>
<gene>
    <name evidence="1" type="ORF">Esi_0193_0004</name>
</gene>
<dbReference type="OrthoDB" id="273230at2759"/>
<dbReference type="EMBL" id="FN649760">
    <property type="protein sequence ID" value="CBJ30441.1"/>
    <property type="molecule type" value="Genomic_DNA"/>
</dbReference>
<dbReference type="AlphaFoldDB" id="D7FPI4"/>
<dbReference type="InterPro" id="IPR053325">
    <property type="entry name" value="H3-Acetyl_Activator"/>
</dbReference>
<evidence type="ECO:0000313" key="2">
    <source>
        <dbReference type="Proteomes" id="UP000002630"/>
    </source>
</evidence>